<dbReference type="AlphaFoldDB" id="L1M4W8"/>
<gene>
    <name evidence="1" type="ORF">CSV86_014880</name>
</gene>
<dbReference type="Proteomes" id="UP000010448">
    <property type="component" value="Unassembled WGS sequence"/>
</dbReference>
<proteinExistence type="predicted"/>
<dbReference type="OrthoDB" id="72471at2"/>
<reference evidence="1 2" key="1">
    <citation type="journal article" date="2013" name="Genome Announc.">
        <title>Genome Sequence of Naphthalene-Degrading Soil Bacterium Pseudomonas putida CSV86.</title>
        <authorList>
            <person name="Phale P.S."/>
            <person name="Paliwal V."/>
            <person name="Raju S.C."/>
            <person name="Modak A."/>
            <person name="Purohit H.J."/>
        </authorList>
    </citation>
    <scope>NUCLEOTIDE SEQUENCE [LARGE SCALE GENOMIC DNA]</scope>
    <source>
        <strain evidence="1 2">CSV86</strain>
    </source>
</reference>
<dbReference type="eggNOG" id="ENOG5032T0P">
    <property type="taxonomic scope" value="Bacteria"/>
</dbReference>
<accession>L1M4W8</accession>
<comment type="caution">
    <text evidence="1">The sequence shown here is derived from an EMBL/GenBank/DDBJ whole genome shotgun (WGS) entry which is preliminary data.</text>
</comment>
<dbReference type="RefSeq" id="WP_009396379.1">
    <property type="nucleotide sequence ID" value="NZ_AMWJ02000002.1"/>
</dbReference>
<evidence type="ECO:0000313" key="1">
    <source>
        <dbReference type="EMBL" id="NNJ16411.1"/>
    </source>
</evidence>
<organism evidence="1 2">
    <name type="scientific">Pseudomonas bharatica CSV86</name>
    <dbReference type="NCBI Taxonomy" id="1005395"/>
    <lineage>
        <taxon>Bacteria</taxon>
        <taxon>Pseudomonadati</taxon>
        <taxon>Pseudomonadota</taxon>
        <taxon>Gammaproteobacteria</taxon>
        <taxon>Pseudomonadales</taxon>
        <taxon>Pseudomonadaceae</taxon>
        <taxon>Pseudomonas</taxon>
        <taxon>Pseudomonas bharatica</taxon>
    </lineage>
</organism>
<sequence length="253" mass="29148">MSQAKERPILFSAPMVRALLEGRKTVTRRSIKPSMRGFDVSFELHQQDDGSWRPMHTFDESCMDDQGTEHPVVCPYGQPGDRLWVRESFWQAGTYVQSYPDDDEGSWAGSRRVHYRADGAPPNEPNRHYPGGLRNGSYSAADPDKIWRPRPSIHMPRWASRILLEITAVRVERLQDITEAQALAEGVRLYTDHSECGDWYHVEGIETYSADPRKSFELLWTGINGAESWGVNPWVWVVEFKRIQPFKPDDDTR</sequence>
<keyword evidence="2" id="KW-1185">Reference proteome</keyword>
<name>L1M4W8_9PSED</name>
<dbReference type="EMBL" id="AMWJ02000002">
    <property type="protein sequence ID" value="NNJ16411.1"/>
    <property type="molecule type" value="Genomic_DNA"/>
</dbReference>
<evidence type="ECO:0000313" key="2">
    <source>
        <dbReference type="Proteomes" id="UP000010448"/>
    </source>
</evidence>
<protein>
    <submittedName>
        <fullName evidence="1">Uncharacterized protein</fullName>
    </submittedName>
</protein>